<dbReference type="SUPFAM" id="SSF51556">
    <property type="entry name" value="Metallo-dependent hydrolases"/>
    <property type="match status" value="1"/>
</dbReference>
<reference evidence="2 3" key="1">
    <citation type="submission" date="2023-05" db="EMBL/GenBank/DDBJ databases">
        <title>Streptantibioticus silvisoli sp. nov., acidotolerant actinomycetes 1 from pine litter.</title>
        <authorList>
            <person name="Swiecimska M."/>
            <person name="Golinska P."/>
            <person name="Sangal V."/>
            <person name="Wachnowicz B."/>
            <person name="Goodfellow M."/>
        </authorList>
    </citation>
    <scope>NUCLEOTIDE SEQUENCE [LARGE SCALE GENOMIC DNA]</scope>
    <source>
        <strain evidence="2 3">DSM 42109</strain>
    </source>
</reference>
<dbReference type="InterPro" id="IPR013108">
    <property type="entry name" value="Amidohydro_3"/>
</dbReference>
<dbReference type="InterPro" id="IPR011059">
    <property type="entry name" value="Metal-dep_hydrolase_composite"/>
</dbReference>
<dbReference type="PANTHER" id="PTHR22642:SF2">
    <property type="entry name" value="PROTEIN LONG AFTER FAR-RED 3"/>
    <property type="match status" value="1"/>
</dbReference>
<evidence type="ECO:0000313" key="3">
    <source>
        <dbReference type="Proteomes" id="UP001214441"/>
    </source>
</evidence>
<dbReference type="Gene3D" id="2.30.40.10">
    <property type="entry name" value="Urease, subunit C, domain 1"/>
    <property type="match status" value="1"/>
</dbReference>
<dbReference type="SUPFAM" id="SSF51338">
    <property type="entry name" value="Composite domain of metallo-dependent hydrolases"/>
    <property type="match status" value="1"/>
</dbReference>
<feature type="domain" description="Amidohydrolase 3" evidence="1">
    <location>
        <begin position="57"/>
        <end position="541"/>
    </location>
</feature>
<keyword evidence="2" id="KW-0378">Hydrolase</keyword>
<accession>A0ABT7A9D2</accession>
<dbReference type="EMBL" id="JANCPR020000070">
    <property type="protein sequence ID" value="MDJ1137972.1"/>
    <property type="molecule type" value="Genomic_DNA"/>
</dbReference>
<gene>
    <name evidence="2" type="ORF">NMN56_039650</name>
</gene>
<comment type="caution">
    <text evidence="2">The sequence shown here is derived from an EMBL/GenBank/DDBJ whole genome shotgun (WGS) entry which is preliminary data.</text>
</comment>
<evidence type="ECO:0000259" key="1">
    <source>
        <dbReference type="Pfam" id="PF07969"/>
    </source>
</evidence>
<dbReference type="RefSeq" id="WP_274041490.1">
    <property type="nucleotide sequence ID" value="NZ_JANCPR020000070.1"/>
</dbReference>
<dbReference type="Gene3D" id="3.20.20.140">
    <property type="entry name" value="Metal-dependent hydrolases"/>
    <property type="match status" value="1"/>
</dbReference>
<dbReference type="Gene3D" id="3.10.310.70">
    <property type="match status" value="1"/>
</dbReference>
<dbReference type="Proteomes" id="UP001214441">
    <property type="component" value="Unassembled WGS sequence"/>
</dbReference>
<sequence length="546" mass="58034">MTGTPFNETRPVLYRAARLVTQQPEGGPEPEAFAVAHGRVRATGSVAALRDRFPGAEEVDFGDATVVPGLNDAHIHLAMAAEDLLHLDLSAAAVRGTDDLLGQVRDEAARTAPGAWIRGSRYDDVKTGRLTRWDLDRAAPEHPTLVVHVAGHWGVANSAALRAFRIDEDTVPPDGGDFGRGPDGRLDGRLIERAMMNLVYPATARGTSPLAPSTREDRLRGLARAQELWHAAGLTSVTDALIAPDDIALLREARARGGLTLRTGMLLSIDHYPKARALGVGSGFGDDLLRLVGVKAFLDGAVGGRTCLLSEPFADSPDGDRGLQTTPTEELAAQVHEVHSDGNRIGVHANGDAAIRLVLDTFEAAARDVPRPGLRHRIEHCTVVDGMILSRMKTLGAIAVPFAGYPAYHGGALNRWYGHERTERMFAHRAFLDAGVTVAGSSDYPCGPYEPLLGLQSMVTREGIDDGEPVGPSQRVTPAEALRVFTLGSAEAEGTADTKGRLAPGYLADFTVLGGNPLTEDPRGIAAIPVRATYVGGVQVHAEAAR</sequence>
<evidence type="ECO:0000313" key="2">
    <source>
        <dbReference type="EMBL" id="MDJ1137972.1"/>
    </source>
</evidence>
<keyword evidence="3" id="KW-1185">Reference proteome</keyword>
<dbReference type="EC" id="3.5.-.-" evidence="2"/>
<organism evidence="2 3">
    <name type="scientific">Streptomyces iconiensis</name>
    <dbReference type="NCBI Taxonomy" id="1384038"/>
    <lineage>
        <taxon>Bacteria</taxon>
        <taxon>Bacillati</taxon>
        <taxon>Actinomycetota</taxon>
        <taxon>Actinomycetes</taxon>
        <taxon>Kitasatosporales</taxon>
        <taxon>Streptomycetaceae</taxon>
        <taxon>Streptomyces</taxon>
    </lineage>
</organism>
<dbReference type="InterPro" id="IPR032466">
    <property type="entry name" value="Metal_Hydrolase"/>
</dbReference>
<dbReference type="InterPro" id="IPR033932">
    <property type="entry name" value="YtcJ-like"/>
</dbReference>
<name>A0ABT7A9D2_9ACTN</name>
<proteinExistence type="predicted"/>
<dbReference type="PANTHER" id="PTHR22642">
    <property type="entry name" value="IMIDAZOLONEPROPIONASE"/>
    <property type="match status" value="1"/>
</dbReference>
<dbReference type="GO" id="GO:0016787">
    <property type="term" value="F:hydrolase activity"/>
    <property type="evidence" value="ECO:0007669"/>
    <property type="project" value="UniProtKB-KW"/>
</dbReference>
<dbReference type="Pfam" id="PF07969">
    <property type="entry name" value="Amidohydro_3"/>
    <property type="match status" value="1"/>
</dbReference>
<dbReference type="CDD" id="cd01300">
    <property type="entry name" value="YtcJ_like"/>
    <property type="match status" value="1"/>
</dbReference>
<protein>
    <submittedName>
        <fullName evidence="2">Amidohydrolase</fullName>
        <ecNumber evidence="2">3.5.-.-</ecNumber>
    </submittedName>
</protein>